<dbReference type="InterPro" id="IPR006638">
    <property type="entry name" value="Elp3/MiaA/NifB-like_rSAM"/>
</dbReference>
<evidence type="ECO:0000256" key="3">
    <source>
        <dbReference type="ARBA" id="ARBA00023014"/>
    </source>
</evidence>
<dbReference type="EMBL" id="JANUCT010000010">
    <property type="protein sequence ID" value="MCS3903587.1"/>
    <property type="molecule type" value="Genomic_DNA"/>
</dbReference>
<feature type="domain" description="Radical SAM core" evidence="5">
    <location>
        <begin position="66"/>
        <end position="303"/>
    </location>
</feature>
<dbReference type="GO" id="GO:0046872">
    <property type="term" value="F:metal ion binding"/>
    <property type="evidence" value="ECO:0007669"/>
    <property type="project" value="UniProtKB-KW"/>
</dbReference>
<evidence type="ECO:0000313" key="7">
    <source>
        <dbReference type="Proteomes" id="UP001204445"/>
    </source>
</evidence>
<dbReference type="GO" id="GO:0051536">
    <property type="term" value="F:iron-sulfur cluster binding"/>
    <property type="evidence" value="ECO:0007669"/>
    <property type="project" value="UniProtKB-KW"/>
</dbReference>
<feature type="region of interest" description="Disordered" evidence="4">
    <location>
        <begin position="1"/>
        <end position="27"/>
    </location>
</feature>
<keyword evidence="1" id="KW-0479">Metal-binding</keyword>
<keyword evidence="3" id="KW-0411">Iron-sulfur</keyword>
<accession>A0AAE3HN42</accession>
<organism evidence="6 7">
    <name type="scientific">Methylohalomonas lacus</name>
    <dbReference type="NCBI Taxonomy" id="398773"/>
    <lineage>
        <taxon>Bacteria</taxon>
        <taxon>Pseudomonadati</taxon>
        <taxon>Pseudomonadota</taxon>
        <taxon>Gammaproteobacteria</taxon>
        <taxon>Methylohalomonadales</taxon>
        <taxon>Methylohalomonadaceae</taxon>
        <taxon>Methylohalomonas</taxon>
    </lineage>
</organism>
<dbReference type="SFLD" id="SFLDG01084">
    <property type="entry name" value="Uncharacterised_Radical_SAM_Su"/>
    <property type="match status" value="1"/>
</dbReference>
<evidence type="ECO:0000256" key="1">
    <source>
        <dbReference type="ARBA" id="ARBA00022723"/>
    </source>
</evidence>
<protein>
    <submittedName>
        <fullName evidence="6">DNA repair photolyase</fullName>
    </submittedName>
</protein>
<proteinExistence type="predicted"/>
<dbReference type="PANTHER" id="PTHR43432">
    <property type="entry name" value="SLR0285 PROTEIN"/>
    <property type="match status" value="1"/>
</dbReference>
<dbReference type="InterPro" id="IPR007197">
    <property type="entry name" value="rSAM"/>
</dbReference>
<dbReference type="NCBIfam" id="NF033668">
    <property type="entry name" value="rSAM_PA0069"/>
    <property type="match status" value="1"/>
</dbReference>
<name>A0AAE3HN42_9GAMM</name>
<keyword evidence="2" id="KW-0408">Iron</keyword>
<comment type="caution">
    <text evidence="6">The sequence shown here is derived from an EMBL/GenBank/DDBJ whole genome shotgun (WGS) entry which is preliminary data.</text>
</comment>
<dbReference type="InterPro" id="IPR040086">
    <property type="entry name" value="MJ0683-like"/>
</dbReference>
<dbReference type="InterPro" id="IPR058240">
    <property type="entry name" value="rSAM_sf"/>
</dbReference>
<dbReference type="SFLD" id="SFLDS00029">
    <property type="entry name" value="Radical_SAM"/>
    <property type="match status" value="1"/>
</dbReference>
<dbReference type="Proteomes" id="UP001204445">
    <property type="component" value="Unassembled WGS sequence"/>
</dbReference>
<dbReference type="SMART" id="SM00729">
    <property type="entry name" value="Elp3"/>
    <property type="match status" value="1"/>
</dbReference>
<dbReference type="GO" id="GO:0003824">
    <property type="term" value="F:catalytic activity"/>
    <property type="evidence" value="ECO:0007669"/>
    <property type="project" value="InterPro"/>
</dbReference>
<dbReference type="Pfam" id="PF04055">
    <property type="entry name" value="Radical_SAM"/>
    <property type="match status" value="1"/>
</dbReference>
<dbReference type="Gene3D" id="3.80.30.30">
    <property type="match status" value="1"/>
</dbReference>
<evidence type="ECO:0000256" key="2">
    <source>
        <dbReference type="ARBA" id="ARBA00023004"/>
    </source>
</evidence>
<evidence type="ECO:0000256" key="4">
    <source>
        <dbReference type="SAM" id="MobiDB-lite"/>
    </source>
</evidence>
<dbReference type="PROSITE" id="PS51918">
    <property type="entry name" value="RADICAL_SAM"/>
    <property type="match status" value="1"/>
</dbReference>
<gene>
    <name evidence="6" type="ORF">J2T55_001616</name>
</gene>
<evidence type="ECO:0000259" key="5">
    <source>
        <dbReference type="PROSITE" id="PS51918"/>
    </source>
</evidence>
<dbReference type="RefSeq" id="WP_259055453.1">
    <property type="nucleotide sequence ID" value="NZ_JANUCT010000010.1"/>
</dbReference>
<evidence type="ECO:0000313" key="6">
    <source>
        <dbReference type="EMBL" id="MCS3903587.1"/>
    </source>
</evidence>
<dbReference type="SUPFAM" id="SSF102114">
    <property type="entry name" value="Radical SAM enzymes"/>
    <property type="match status" value="1"/>
</dbReference>
<reference evidence="6" key="1">
    <citation type="submission" date="2022-08" db="EMBL/GenBank/DDBJ databases">
        <title>Genomic Encyclopedia of Type Strains, Phase III (KMG-III): the genomes of soil and plant-associated and newly described type strains.</title>
        <authorList>
            <person name="Whitman W."/>
        </authorList>
    </citation>
    <scope>NUCLEOTIDE SEQUENCE</scope>
    <source>
        <strain evidence="6">HMT 1</strain>
    </source>
</reference>
<dbReference type="PANTHER" id="PTHR43432:SF3">
    <property type="entry name" value="SLR0285 PROTEIN"/>
    <property type="match status" value="1"/>
</dbReference>
<keyword evidence="7" id="KW-1185">Reference proteome</keyword>
<dbReference type="AlphaFoldDB" id="A0AAE3HN42"/>
<sequence length="361" mass="40815">MTESADKQRSLPRKGRGAASKPDARYLGDTREAFDDGWYQDTEIAPLRTTVTVEHSKTVLSRNNSPDIPFEQSVNAYRGCEHGCIYCYARPTHAYMDLSPGLDFESRLFVKPDAPELLRQALAKPGYVCKPIALGTNTDPYQPIEREWRVTRGILELLNDCRHPMTLVTKSCLVERDIDLLAAMSERRQIEVFVSVTTLDHGLARSLEPRATAPQRRIECLRRLHEAGVTTGVMFAPVIPAINDAELEAVLEAATAAGASHAGYVMLRLPHEVKDLFREWLDNHYPDRARHVMSLINDIRDGRDNDANFGSRMRGQGVFAELVRQRFRKTCKRLGLNQPTRELDTSLFIPPPADRDQMTLF</sequence>